<dbReference type="PROSITE" id="PS51257">
    <property type="entry name" value="PROKAR_LIPOPROTEIN"/>
    <property type="match status" value="1"/>
</dbReference>
<feature type="signal peptide" evidence="1">
    <location>
        <begin position="1"/>
        <end position="18"/>
    </location>
</feature>
<evidence type="ECO:0000313" key="2">
    <source>
        <dbReference type="EMBL" id="WQG86177.1"/>
    </source>
</evidence>
<gene>
    <name evidence="2" type="ORF">SR900_04610</name>
</gene>
<organism evidence="2 3">
    <name type="scientific">Kangiella aquimarina</name>
    <dbReference type="NCBI Taxonomy" id="261965"/>
    <lineage>
        <taxon>Bacteria</taxon>
        <taxon>Pseudomonadati</taxon>
        <taxon>Pseudomonadota</taxon>
        <taxon>Gammaproteobacteria</taxon>
        <taxon>Kangiellales</taxon>
        <taxon>Kangiellaceae</taxon>
        <taxon>Kangiella</taxon>
    </lineage>
</organism>
<dbReference type="EMBL" id="CP140158">
    <property type="protein sequence ID" value="WQG86177.1"/>
    <property type="molecule type" value="Genomic_DNA"/>
</dbReference>
<keyword evidence="3" id="KW-1185">Reference proteome</keyword>
<proteinExistence type="predicted"/>
<dbReference type="RefSeq" id="WP_018624206.1">
    <property type="nucleotide sequence ID" value="NZ_CP140158.1"/>
</dbReference>
<keyword evidence="1" id="KW-0732">Signal</keyword>
<accession>A0ABZ0X6F2</accession>
<dbReference type="Proteomes" id="UP001324185">
    <property type="component" value="Chromosome"/>
</dbReference>
<evidence type="ECO:0000256" key="1">
    <source>
        <dbReference type="SAM" id="SignalP"/>
    </source>
</evidence>
<reference evidence="2 3" key="1">
    <citation type="submission" date="2023-11" db="EMBL/GenBank/DDBJ databases">
        <title>MicrobeMod: A computational toolkit for identifying prokaryotic methylation and restriction-modification with nanopore sequencing.</title>
        <authorList>
            <person name="Crits-Christoph A."/>
            <person name="Kang S.C."/>
            <person name="Lee H."/>
            <person name="Ostrov N."/>
        </authorList>
    </citation>
    <scope>NUCLEOTIDE SEQUENCE [LARGE SCALE GENOMIC DNA]</scope>
    <source>
        <strain evidence="2 3">DSMZ 16071</strain>
    </source>
</reference>
<sequence>MYKKYCLILLIIILSACKGEVNTVVIELADHYDKKSVLVELENNGANCNLVKQKLHCDSGDMELVNETIRGIGLREFPAGSIYLGMPGLHEAVIEELNKRQIAYQIKLKKNKKWLIVGQENLEILHNIIDEKTHELRLAENQE</sequence>
<feature type="chain" id="PRO_5046290981" description="Lipoprotein" evidence="1">
    <location>
        <begin position="19"/>
        <end position="143"/>
    </location>
</feature>
<name>A0ABZ0X6F2_9GAMM</name>
<evidence type="ECO:0000313" key="3">
    <source>
        <dbReference type="Proteomes" id="UP001324185"/>
    </source>
</evidence>
<evidence type="ECO:0008006" key="4">
    <source>
        <dbReference type="Google" id="ProtNLM"/>
    </source>
</evidence>
<protein>
    <recommendedName>
        <fullName evidence="4">Lipoprotein</fullName>
    </recommendedName>
</protein>